<dbReference type="Pfam" id="PF23055">
    <property type="entry name" value="DUF7041"/>
    <property type="match status" value="1"/>
</dbReference>
<feature type="non-terminal residue" evidence="2">
    <location>
        <position position="1"/>
    </location>
</feature>
<evidence type="ECO:0000313" key="3">
    <source>
        <dbReference type="Proteomes" id="UP000076502"/>
    </source>
</evidence>
<dbReference type="InterPro" id="IPR055469">
    <property type="entry name" value="DUF7041"/>
</dbReference>
<name>A0A154PPR7_DUFNO</name>
<organism evidence="2 3">
    <name type="scientific">Dufourea novaeangliae</name>
    <name type="common">Sweat bee</name>
    <dbReference type="NCBI Taxonomy" id="178035"/>
    <lineage>
        <taxon>Eukaryota</taxon>
        <taxon>Metazoa</taxon>
        <taxon>Ecdysozoa</taxon>
        <taxon>Arthropoda</taxon>
        <taxon>Hexapoda</taxon>
        <taxon>Insecta</taxon>
        <taxon>Pterygota</taxon>
        <taxon>Neoptera</taxon>
        <taxon>Endopterygota</taxon>
        <taxon>Hymenoptera</taxon>
        <taxon>Apocrita</taxon>
        <taxon>Aculeata</taxon>
        <taxon>Apoidea</taxon>
        <taxon>Anthophila</taxon>
        <taxon>Halictidae</taxon>
        <taxon>Rophitinae</taxon>
        <taxon>Dufourea</taxon>
    </lineage>
</organism>
<feature type="domain" description="DUF7041" evidence="1">
    <location>
        <begin position="11"/>
        <end position="94"/>
    </location>
</feature>
<sequence>SRIDSYRMPKIPEFFREDPALWFSRVEATFRNARIVDEQTKVDFIVGALDFEVIASFKDFVTDDDVTNPYRKIKNRVISAYAASSERRLRQLLKGQVLTDGKQSHILCRLRNLNDNKCDDAIIKSIFLDQVPGQTRAIHASSNVVELQELAELADQIMDGTNSSPQIATVAEKSQLDRLNAEVAALSARLNRLATDT</sequence>
<dbReference type="PANTHER" id="PTHR33327:SF3">
    <property type="entry name" value="RNA-DIRECTED DNA POLYMERASE"/>
    <property type="match status" value="1"/>
</dbReference>
<gene>
    <name evidence="2" type="ORF">WN55_06055</name>
</gene>
<dbReference type="AlphaFoldDB" id="A0A154PPR7"/>
<dbReference type="Proteomes" id="UP000076502">
    <property type="component" value="Unassembled WGS sequence"/>
</dbReference>
<dbReference type="OrthoDB" id="7700887at2759"/>
<proteinExistence type="predicted"/>
<dbReference type="PANTHER" id="PTHR33327">
    <property type="entry name" value="ENDONUCLEASE"/>
    <property type="match status" value="1"/>
</dbReference>
<dbReference type="EMBL" id="KQ435014">
    <property type="protein sequence ID" value="KZC13871.1"/>
    <property type="molecule type" value="Genomic_DNA"/>
</dbReference>
<keyword evidence="3" id="KW-1185">Reference proteome</keyword>
<evidence type="ECO:0000313" key="2">
    <source>
        <dbReference type="EMBL" id="KZC13871.1"/>
    </source>
</evidence>
<reference evidence="2 3" key="1">
    <citation type="submission" date="2015-07" db="EMBL/GenBank/DDBJ databases">
        <title>The genome of Dufourea novaeangliae.</title>
        <authorList>
            <person name="Pan H."/>
            <person name="Kapheim K."/>
        </authorList>
    </citation>
    <scope>NUCLEOTIDE SEQUENCE [LARGE SCALE GENOMIC DNA]</scope>
    <source>
        <strain evidence="2">0120121106</strain>
        <tissue evidence="2">Whole body</tissue>
    </source>
</reference>
<evidence type="ECO:0000259" key="1">
    <source>
        <dbReference type="Pfam" id="PF23055"/>
    </source>
</evidence>
<accession>A0A154PPR7</accession>
<protein>
    <recommendedName>
        <fullName evidence="1">DUF7041 domain-containing protein</fullName>
    </recommendedName>
</protein>
<dbReference type="STRING" id="178035.A0A154PPR7"/>